<keyword evidence="3" id="KW-1185">Reference proteome</keyword>
<accession>A0A7C9LLI3</accession>
<dbReference type="Proteomes" id="UP000483286">
    <property type="component" value="Unassembled WGS sequence"/>
</dbReference>
<dbReference type="AlphaFoldDB" id="A0A7C9LLI3"/>
<proteinExistence type="predicted"/>
<evidence type="ECO:0000313" key="2">
    <source>
        <dbReference type="EMBL" id="MVN87518.1"/>
    </source>
</evidence>
<organism evidence="2 3">
    <name type="scientific">Deinococcus arboris</name>
    <dbReference type="NCBI Taxonomy" id="2682977"/>
    <lineage>
        <taxon>Bacteria</taxon>
        <taxon>Thermotogati</taxon>
        <taxon>Deinococcota</taxon>
        <taxon>Deinococci</taxon>
        <taxon>Deinococcales</taxon>
        <taxon>Deinococcaceae</taxon>
        <taxon>Deinococcus</taxon>
    </lineage>
</organism>
<evidence type="ECO:0000256" key="1">
    <source>
        <dbReference type="SAM" id="MobiDB-lite"/>
    </source>
</evidence>
<reference evidence="2 3" key="1">
    <citation type="submission" date="2019-12" db="EMBL/GenBank/DDBJ databases">
        <title>Deinococcus sp. HMF7620 Genome sequencing and assembly.</title>
        <authorList>
            <person name="Kang H."/>
            <person name="Kim H."/>
            <person name="Joh K."/>
        </authorList>
    </citation>
    <scope>NUCLEOTIDE SEQUENCE [LARGE SCALE GENOMIC DNA]</scope>
    <source>
        <strain evidence="2 3">HMF7620</strain>
    </source>
</reference>
<dbReference type="EMBL" id="WQLB01000015">
    <property type="protein sequence ID" value="MVN87518.1"/>
    <property type="molecule type" value="Genomic_DNA"/>
</dbReference>
<protein>
    <submittedName>
        <fullName evidence="2">Uncharacterized protein</fullName>
    </submittedName>
</protein>
<dbReference type="RefSeq" id="WP_157459573.1">
    <property type="nucleotide sequence ID" value="NZ_WQLB01000015.1"/>
</dbReference>
<gene>
    <name evidence="2" type="ORF">GO986_12155</name>
</gene>
<feature type="region of interest" description="Disordered" evidence="1">
    <location>
        <begin position="41"/>
        <end position="62"/>
    </location>
</feature>
<name>A0A7C9LLI3_9DEIO</name>
<sequence length="62" mass="6765">MTQAELLRWLRSAPANPQEAGAKLLTEDRSPQHQHLAKAVGNLTHAGPPLHRPLAEDAELLP</sequence>
<comment type="caution">
    <text evidence="2">The sequence shown here is derived from an EMBL/GenBank/DDBJ whole genome shotgun (WGS) entry which is preliminary data.</text>
</comment>
<evidence type="ECO:0000313" key="3">
    <source>
        <dbReference type="Proteomes" id="UP000483286"/>
    </source>
</evidence>